<reference evidence="2 3" key="1">
    <citation type="journal article" date="2017" name="Plant Biotechnol. J.">
        <title>A comprehensive draft genome sequence for lupin (Lupinus angustifolius), an emerging health food: insights into plant-microbe interactions and legume evolution.</title>
        <authorList>
            <person name="Hane J.K."/>
            <person name="Ming Y."/>
            <person name="Kamphuis L.G."/>
            <person name="Nelson M.N."/>
            <person name="Garg G."/>
            <person name="Atkins C.A."/>
            <person name="Bayer P.E."/>
            <person name="Bravo A."/>
            <person name="Bringans S."/>
            <person name="Cannon S."/>
            <person name="Edwards D."/>
            <person name="Foley R."/>
            <person name="Gao L.L."/>
            <person name="Harrison M.J."/>
            <person name="Huang W."/>
            <person name="Hurgobin B."/>
            <person name="Li S."/>
            <person name="Liu C.W."/>
            <person name="McGrath A."/>
            <person name="Morahan G."/>
            <person name="Murray J."/>
            <person name="Weller J."/>
            <person name="Jian J."/>
            <person name="Singh K.B."/>
        </authorList>
    </citation>
    <scope>NUCLEOTIDE SEQUENCE [LARGE SCALE GENOMIC DNA]</scope>
    <source>
        <strain evidence="3">cv. Tanjil</strain>
        <tissue evidence="2">Whole plant</tissue>
    </source>
</reference>
<gene>
    <name evidence="2" type="ORF">TanjilG_24981</name>
</gene>
<dbReference type="Proteomes" id="UP000188354">
    <property type="component" value="Chromosome LG06"/>
</dbReference>
<protein>
    <submittedName>
        <fullName evidence="2">Uncharacterized protein</fullName>
    </submittedName>
</protein>
<evidence type="ECO:0000313" key="2">
    <source>
        <dbReference type="EMBL" id="OIW10421.1"/>
    </source>
</evidence>
<feature type="region of interest" description="Disordered" evidence="1">
    <location>
        <begin position="79"/>
        <end position="141"/>
    </location>
</feature>
<evidence type="ECO:0000256" key="1">
    <source>
        <dbReference type="SAM" id="MobiDB-lite"/>
    </source>
</evidence>
<dbReference type="OMA" id="IMSRIRN"/>
<dbReference type="AlphaFoldDB" id="A0A1J7I8I8"/>
<keyword evidence="3" id="KW-1185">Reference proteome</keyword>
<organism evidence="2 3">
    <name type="scientific">Lupinus angustifolius</name>
    <name type="common">Narrow-leaved blue lupine</name>
    <dbReference type="NCBI Taxonomy" id="3871"/>
    <lineage>
        <taxon>Eukaryota</taxon>
        <taxon>Viridiplantae</taxon>
        <taxon>Streptophyta</taxon>
        <taxon>Embryophyta</taxon>
        <taxon>Tracheophyta</taxon>
        <taxon>Spermatophyta</taxon>
        <taxon>Magnoliopsida</taxon>
        <taxon>eudicotyledons</taxon>
        <taxon>Gunneridae</taxon>
        <taxon>Pentapetalae</taxon>
        <taxon>rosids</taxon>
        <taxon>fabids</taxon>
        <taxon>Fabales</taxon>
        <taxon>Fabaceae</taxon>
        <taxon>Papilionoideae</taxon>
        <taxon>50 kb inversion clade</taxon>
        <taxon>genistoids sensu lato</taxon>
        <taxon>core genistoids</taxon>
        <taxon>Genisteae</taxon>
        <taxon>Lupinus</taxon>
    </lineage>
</organism>
<dbReference type="EMBL" id="CM007366">
    <property type="protein sequence ID" value="OIW10421.1"/>
    <property type="molecule type" value="Genomic_DNA"/>
</dbReference>
<dbReference type="Gramene" id="OIW10421">
    <property type="protein sequence ID" value="OIW10421"/>
    <property type="gene ID" value="TanjilG_24981"/>
</dbReference>
<name>A0A1J7I8I8_LUPAN</name>
<evidence type="ECO:0000313" key="3">
    <source>
        <dbReference type="Proteomes" id="UP000188354"/>
    </source>
</evidence>
<sequence>MHMDFDTIMSRIRNRKIEFSIELFRDLQIFKEFTQGFSSSVTNANNVSVTLPVNDHPLKHVRPGNSKIVEKAADGGSTSAFEVSHEAKKPLKGNSPLSEESLPIKKCIGRSKKVGRETTGGQRPLTPMKRKRRVRTKSDNAEDLVPTKLQPIGLKGYLCTKISHF</sequence>
<accession>A0A1J7I8I8</accession>
<proteinExistence type="predicted"/>